<reference evidence="3" key="1">
    <citation type="journal article" date="2020" name="Cell">
        <title>Large-Scale Comparative Analyses of Tick Genomes Elucidate Their Genetic Diversity and Vector Capacities.</title>
        <authorList>
            <consortium name="Tick Genome and Microbiome Consortium (TIGMIC)"/>
            <person name="Jia N."/>
            <person name="Wang J."/>
            <person name="Shi W."/>
            <person name="Du L."/>
            <person name="Sun Y."/>
            <person name="Zhan W."/>
            <person name="Jiang J.F."/>
            <person name="Wang Q."/>
            <person name="Zhang B."/>
            <person name="Ji P."/>
            <person name="Bell-Sakyi L."/>
            <person name="Cui X.M."/>
            <person name="Yuan T.T."/>
            <person name="Jiang B.G."/>
            <person name="Yang W.F."/>
            <person name="Lam T.T."/>
            <person name="Chang Q.C."/>
            <person name="Ding S.J."/>
            <person name="Wang X.J."/>
            <person name="Zhu J.G."/>
            <person name="Ruan X.D."/>
            <person name="Zhao L."/>
            <person name="Wei J.T."/>
            <person name="Ye R.Z."/>
            <person name="Que T.C."/>
            <person name="Du C.H."/>
            <person name="Zhou Y.H."/>
            <person name="Cheng J.X."/>
            <person name="Dai P.F."/>
            <person name="Guo W.B."/>
            <person name="Han X.H."/>
            <person name="Huang E.J."/>
            <person name="Li L.F."/>
            <person name="Wei W."/>
            <person name="Gao Y.C."/>
            <person name="Liu J.Z."/>
            <person name="Shao H.Z."/>
            <person name="Wang X."/>
            <person name="Wang C.C."/>
            <person name="Yang T.C."/>
            <person name="Huo Q.B."/>
            <person name="Li W."/>
            <person name="Chen H.Y."/>
            <person name="Chen S.E."/>
            <person name="Zhou L.G."/>
            <person name="Ni X.B."/>
            <person name="Tian J.H."/>
            <person name="Sheng Y."/>
            <person name="Liu T."/>
            <person name="Pan Y.S."/>
            <person name="Xia L.Y."/>
            <person name="Li J."/>
            <person name="Zhao F."/>
            <person name="Cao W.C."/>
        </authorList>
    </citation>
    <scope>NUCLEOTIDE SEQUENCE</scope>
    <source>
        <strain evidence="3">Rsan-2018</strain>
    </source>
</reference>
<evidence type="ECO:0000313" key="3">
    <source>
        <dbReference type="EMBL" id="KAH7940147.1"/>
    </source>
</evidence>
<feature type="region of interest" description="Disordered" evidence="1">
    <location>
        <begin position="309"/>
        <end position="459"/>
    </location>
</feature>
<reference evidence="3" key="2">
    <citation type="submission" date="2021-09" db="EMBL/GenBank/DDBJ databases">
        <authorList>
            <person name="Jia N."/>
            <person name="Wang J."/>
            <person name="Shi W."/>
            <person name="Du L."/>
            <person name="Sun Y."/>
            <person name="Zhan W."/>
            <person name="Jiang J."/>
            <person name="Wang Q."/>
            <person name="Zhang B."/>
            <person name="Ji P."/>
            <person name="Sakyi L.B."/>
            <person name="Cui X."/>
            <person name="Yuan T."/>
            <person name="Jiang B."/>
            <person name="Yang W."/>
            <person name="Lam T.T.-Y."/>
            <person name="Chang Q."/>
            <person name="Ding S."/>
            <person name="Wang X."/>
            <person name="Zhu J."/>
            <person name="Ruan X."/>
            <person name="Zhao L."/>
            <person name="Wei J."/>
            <person name="Que T."/>
            <person name="Du C."/>
            <person name="Cheng J."/>
            <person name="Dai P."/>
            <person name="Han X."/>
            <person name="Huang E."/>
            <person name="Gao Y."/>
            <person name="Liu J."/>
            <person name="Shao H."/>
            <person name="Ye R."/>
            <person name="Li L."/>
            <person name="Wei W."/>
            <person name="Wang X."/>
            <person name="Wang C."/>
            <person name="Huo Q."/>
            <person name="Li W."/>
            <person name="Guo W."/>
            <person name="Chen H."/>
            <person name="Chen S."/>
            <person name="Zhou L."/>
            <person name="Zhou L."/>
            <person name="Ni X."/>
            <person name="Tian J."/>
            <person name="Zhou Y."/>
            <person name="Sheng Y."/>
            <person name="Liu T."/>
            <person name="Pan Y."/>
            <person name="Xia L."/>
            <person name="Li J."/>
            <person name="Zhao F."/>
            <person name="Cao W."/>
        </authorList>
    </citation>
    <scope>NUCLEOTIDE SEQUENCE</scope>
    <source>
        <strain evidence="3">Rsan-2018</strain>
        <tissue evidence="3">Larvae</tissue>
    </source>
</reference>
<feature type="domain" description="Endonuclease/exonuclease/phosphatase" evidence="2">
    <location>
        <begin position="569"/>
        <end position="682"/>
    </location>
</feature>
<protein>
    <recommendedName>
        <fullName evidence="2">Endonuclease/exonuclease/phosphatase domain-containing protein</fullName>
    </recommendedName>
</protein>
<dbReference type="SUPFAM" id="SSF56219">
    <property type="entry name" value="DNase I-like"/>
    <property type="match status" value="1"/>
</dbReference>
<feature type="compositionally biased region" description="Gly residues" evidence="1">
    <location>
        <begin position="399"/>
        <end position="410"/>
    </location>
</feature>
<proteinExistence type="predicted"/>
<dbReference type="Pfam" id="PF14529">
    <property type="entry name" value="Exo_endo_phos_2"/>
    <property type="match status" value="1"/>
</dbReference>
<dbReference type="EMBL" id="JABSTV010001254">
    <property type="protein sequence ID" value="KAH7940147.1"/>
    <property type="molecule type" value="Genomic_DNA"/>
</dbReference>
<comment type="caution">
    <text evidence="3">The sequence shown here is derived from an EMBL/GenBank/DDBJ whole genome shotgun (WGS) entry which is preliminary data.</text>
</comment>
<feature type="compositionally biased region" description="Polar residues" evidence="1">
    <location>
        <begin position="1"/>
        <end position="10"/>
    </location>
</feature>
<feature type="compositionally biased region" description="Basic and acidic residues" evidence="1">
    <location>
        <begin position="356"/>
        <end position="366"/>
    </location>
</feature>
<feature type="compositionally biased region" description="Polar residues" evidence="1">
    <location>
        <begin position="411"/>
        <end position="420"/>
    </location>
</feature>
<keyword evidence="4" id="KW-1185">Reference proteome</keyword>
<feature type="region of interest" description="Disordered" evidence="1">
    <location>
        <begin position="1"/>
        <end position="91"/>
    </location>
</feature>
<evidence type="ECO:0000313" key="4">
    <source>
        <dbReference type="Proteomes" id="UP000821837"/>
    </source>
</evidence>
<dbReference type="VEuPathDB" id="VectorBase:RSAN_056892"/>
<organism evidence="3 4">
    <name type="scientific">Rhipicephalus sanguineus</name>
    <name type="common">Brown dog tick</name>
    <name type="synonym">Ixodes sanguineus</name>
    <dbReference type="NCBI Taxonomy" id="34632"/>
    <lineage>
        <taxon>Eukaryota</taxon>
        <taxon>Metazoa</taxon>
        <taxon>Ecdysozoa</taxon>
        <taxon>Arthropoda</taxon>
        <taxon>Chelicerata</taxon>
        <taxon>Arachnida</taxon>
        <taxon>Acari</taxon>
        <taxon>Parasitiformes</taxon>
        <taxon>Ixodida</taxon>
        <taxon>Ixodoidea</taxon>
        <taxon>Ixodidae</taxon>
        <taxon>Rhipicephalinae</taxon>
        <taxon>Rhipicephalus</taxon>
        <taxon>Rhipicephalus</taxon>
    </lineage>
</organism>
<feature type="compositionally biased region" description="Basic residues" evidence="1">
    <location>
        <begin position="313"/>
        <end position="325"/>
    </location>
</feature>
<dbReference type="Gene3D" id="3.60.10.10">
    <property type="entry name" value="Endonuclease/exonuclease/phosphatase"/>
    <property type="match status" value="1"/>
</dbReference>
<gene>
    <name evidence="3" type="ORF">HPB52_022062</name>
</gene>
<dbReference type="AlphaFoldDB" id="A0A9D4SRE9"/>
<name>A0A9D4SRE9_RHISA</name>
<dbReference type="GO" id="GO:0003824">
    <property type="term" value="F:catalytic activity"/>
    <property type="evidence" value="ECO:0007669"/>
    <property type="project" value="InterPro"/>
</dbReference>
<accession>A0A9D4SRE9</accession>
<evidence type="ECO:0000259" key="2">
    <source>
        <dbReference type="Pfam" id="PF14529"/>
    </source>
</evidence>
<dbReference type="Proteomes" id="UP000821837">
    <property type="component" value="Chromosome 8"/>
</dbReference>
<evidence type="ECO:0000256" key="1">
    <source>
        <dbReference type="SAM" id="MobiDB-lite"/>
    </source>
</evidence>
<feature type="compositionally biased region" description="Polar residues" evidence="1">
    <location>
        <begin position="435"/>
        <end position="445"/>
    </location>
</feature>
<dbReference type="VEuPathDB" id="VectorBase:RSAN_026691"/>
<dbReference type="InterPro" id="IPR036691">
    <property type="entry name" value="Endo/exonu/phosph_ase_sf"/>
</dbReference>
<sequence>MALNAATDQQYHLLDQDGTADDQMDQLQGDHDTVSRDAIGAQSHAEEDASWQAAKSTKKRKQEALERRRGSAGPQDQVKTGTSTFKKLPKLPPLPKDDYKIVIRPNQGLPLRNILTPTLAQAIIEACQAGIRDDQFILRINPGSNIAILSTKYEEVADKVRLIRTLVLNGRAHAVRAYAANGDDTLRGVIHGVPMNTSTETLMAHLRVRTHGVEIITARMIGTTKSAAVTFFGPTLPRAVYYYGGELRCYPFRPTIQVCKVCREKGHRADVCPHPDRPICRLCGLTNPTDGHPCSISCASCGEAHLTGDPTCKKRLKPPKPKRPQAGHSDKLQQGTSNDPPRTKNLRWFSSEEEENAYKSADDKHSSRSPSRSPGRKPHSPSKKSAPASTQQNPHHSPPGGGAKSNGGDQGRTQQASSLPVSWAETVAPNVDVSRANSGPRSQTPKACLPRTLKPHPPPRTMAINRRIANENLTIWSWNCRSLHNKHATLTLYIKAVLVPPDVICLQEVGARPKTVSGYKLYVDPNTPKIATLVRKELAATCITAPNEETQHLIVTLWPAKKGRPRQVICNIYSPPQDRKAEFSNIFHYLNTTLQPRDRLIITGDFNAWHTTWGYSADRPKGTRLLEAIQRYDYTLLTTPGIPTRIGNSVNRDTTPDLTITNNAATMRWSVLDDNLGSDHNILDCDARSEKPD</sequence>
<dbReference type="InterPro" id="IPR005135">
    <property type="entry name" value="Endo/exonuclease/phosphatase"/>
</dbReference>